<dbReference type="SMART" id="SM00848">
    <property type="entry name" value="Inhibitor_I29"/>
    <property type="match status" value="1"/>
</dbReference>
<evidence type="ECO:0000256" key="1">
    <source>
        <dbReference type="ARBA" id="ARBA00008455"/>
    </source>
</evidence>
<keyword evidence="3" id="KW-0378">Hydrolase</keyword>
<dbReference type="InterPro" id="IPR000169">
    <property type="entry name" value="Pept_cys_AS"/>
</dbReference>
<dbReference type="SUPFAM" id="SSF54001">
    <property type="entry name" value="Cysteine proteinases"/>
    <property type="match status" value="1"/>
</dbReference>
<evidence type="ECO:0000313" key="9">
    <source>
        <dbReference type="EMBL" id="KAK6637178.1"/>
    </source>
</evidence>
<dbReference type="PRINTS" id="PR00705">
    <property type="entry name" value="PAPAIN"/>
</dbReference>
<evidence type="ECO:0000259" key="8">
    <source>
        <dbReference type="SMART" id="SM00848"/>
    </source>
</evidence>
<dbReference type="Gene3D" id="3.90.70.10">
    <property type="entry name" value="Cysteine proteinases"/>
    <property type="match status" value="1"/>
</dbReference>
<evidence type="ECO:0000256" key="5">
    <source>
        <dbReference type="ARBA" id="ARBA00023145"/>
    </source>
</evidence>
<dbReference type="Proteomes" id="UP001359485">
    <property type="component" value="Unassembled WGS sequence"/>
</dbReference>
<dbReference type="InterPro" id="IPR038765">
    <property type="entry name" value="Papain-like_cys_pep_sf"/>
</dbReference>
<dbReference type="SMART" id="SM00645">
    <property type="entry name" value="Pept_C1"/>
    <property type="match status" value="1"/>
</dbReference>
<keyword evidence="2" id="KW-0645">Protease</keyword>
<accession>A0ABR1B6X7</accession>
<keyword evidence="6" id="KW-1015">Disulfide bond</keyword>
<sequence length="437" mass="48581">MMWGDLRLVGNIGYPINISETNVFSISRVNASDGNRKTLNYLFTKQRQSFAAKIEVVLCDVKKFEQILSKGHYYGSLLVPWHTESDATSNKNLNSSVWRTYGENDVEYVQRFHIFKNSLKIIEDLNRNHTKSVNSAVYGLTVFSDLSQIEFAKIFLRQNNSSHGKTYPEGNNVALGEFKRKSKRSPAVPLKVDWRTRGIIGPVHNQRTCGACWAFSTIETIEAMNALKSGDLVELSVQEMIDCAKNGNHGCEGGDSCSLLQWLTITKTRVTTNSVYPFTYKTGYCNAKSSKTGVQVKNYSCDSFTGLEDEMLRKVAFHGPVAAAVNALNWQYYLGGIIQFHCSGAPENLNHAVQVVGYDRTGPVPYYIVRNSWGPEFGDKGYLYIAVGNNICGLNRVPPGLQSPGSVFNYGANMKFSSGSESRSEAQASELVEVIII</sequence>
<dbReference type="CDD" id="cd02248">
    <property type="entry name" value="Peptidase_C1A"/>
    <property type="match status" value="1"/>
</dbReference>
<organism evidence="9 10">
    <name type="scientific">Polyplax serrata</name>
    <name type="common">Common mouse louse</name>
    <dbReference type="NCBI Taxonomy" id="468196"/>
    <lineage>
        <taxon>Eukaryota</taxon>
        <taxon>Metazoa</taxon>
        <taxon>Ecdysozoa</taxon>
        <taxon>Arthropoda</taxon>
        <taxon>Hexapoda</taxon>
        <taxon>Insecta</taxon>
        <taxon>Pterygota</taxon>
        <taxon>Neoptera</taxon>
        <taxon>Paraneoptera</taxon>
        <taxon>Psocodea</taxon>
        <taxon>Troctomorpha</taxon>
        <taxon>Phthiraptera</taxon>
        <taxon>Anoplura</taxon>
        <taxon>Polyplacidae</taxon>
        <taxon>Polyplax</taxon>
    </lineage>
</organism>
<evidence type="ECO:0000256" key="3">
    <source>
        <dbReference type="ARBA" id="ARBA00022801"/>
    </source>
</evidence>
<evidence type="ECO:0000313" key="10">
    <source>
        <dbReference type="Proteomes" id="UP001359485"/>
    </source>
</evidence>
<dbReference type="PANTHER" id="PTHR12411">
    <property type="entry name" value="CYSTEINE PROTEASE FAMILY C1-RELATED"/>
    <property type="match status" value="1"/>
</dbReference>
<dbReference type="Pfam" id="PF00112">
    <property type="entry name" value="Peptidase_C1"/>
    <property type="match status" value="1"/>
</dbReference>
<evidence type="ECO:0000259" key="7">
    <source>
        <dbReference type="SMART" id="SM00645"/>
    </source>
</evidence>
<dbReference type="PROSITE" id="PS00139">
    <property type="entry name" value="THIOL_PROTEASE_CYS"/>
    <property type="match status" value="1"/>
</dbReference>
<protein>
    <submittedName>
        <fullName evidence="9">Uncharacterized protein</fullName>
    </submittedName>
</protein>
<evidence type="ECO:0000256" key="4">
    <source>
        <dbReference type="ARBA" id="ARBA00022807"/>
    </source>
</evidence>
<keyword evidence="5" id="KW-0865">Zymogen</keyword>
<feature type="domain" description="Cathepsin propeptide inhibitor" evidence="8">
    <location>
        <begin position="99"/>
        <end position="151"/>
    </location>
</feature>
<keyword evidence="4" id="KW-0788">Thiol protease</keyword>
<dbReference type="EMBL" id="JAWJWF010000002">
    <property type="protein sequence ID" value="KAK6637178.1"/>
    <property type="molecule type" value="Genomic_DNA"/>
</dbReference>
<dbReference type="InterPro" id="IPR025660">
    <property type="entry name" value="Pept_his_AS"/>
</dbReference>
<proteinExistence type="inferred from homology"/>
<dbReference type="InterPro" id="IPR013201">
    <property type="entry name" value="Prot_inhib_I29"/>
</dbReference>
<evidence type="ECO:0000256" key="2">
    <source>
        <dbReference type="ARBA" id="ARBA00022670"/>
    </source>
</evidence>
<evidence type="ECO:0000256" key="6">
    <source>
        <dbReference type="ARBA" id="ARBA00023157"/>
    </source>
</evidence>
<dbReference type="InterPro" id="IPR013128">
    <property type="entry name" value="Peptidase_C1A"/>
</dbReference>
<gene>
    <name evidence="9" type="ORF">RUM44_007592</name>
</gene>
<comment type="caution">
    <text evidence="9">The sequence shown here is derived from an EMBL/GenBank/DDBJ whole genome shotgun (WGS) entry which is preliminary data.</text>
</comment>
<dbReference type="PROSITE" id="PS00639">
    <property type="entry name" value="THIOL_PROTEASE_HIS"/>
    <property type="match status" value="1"/>
</dbReference>
<dbReference type="Pfam" id="PF08246">
    <property type="entry name" value="Inhibitor_I29"/>
    <property type="match status" value="1"/>
</dbReference>
<comment type="similarity">
    <text evidence="1">Belongs to the peptidase C1 family.</text>
</comment>
<keyword evidence="10" id="KW-1185">Reference proteome</keyword>
<name>A0ABR1B6X7_POLSC</name>
<feature type="domain" description="Peptidase C1A papain C-terminal" evidence="7">
    <location>
        <begin position="188"/>
        <end position="402"/>
    </location>
</feature>
<dbReference type="InterPro" id="IPR039417">
    <property type="entry name" value="Peptidase_C1A_papain-like"/>
</dbReference>
<reference evidence="9 10" key="1">
    <citation type="submission" date="2023-09" db="EMBL/GenBank/DDBJ databases">
        <title>Genomes of two closely related lineages of the louse Polyplax serrata with different host specificities.</title>
        <authorList>
            <person name="Martinu J."/>
            <person name="Tarabai H."/>
            <person name="Stefka J."/>
            <person name="Hypsa V."/>
        </authorList>
    </citation>
    <scope>NUCLEOTIDE SEQUENCE [LARGE SCALE GENOMIC DNA]</scope>
    <source>
        <strain evidence="9">98ZLc_SE</strain>
    </source>
</reference>
<dbReference type="InterPro" id="IPR000668">
    <property type="entry name" value="Peptidase_C1A_C"/>
</dbReference>